<dbReference type="RefSeq" id="WP_343129618.1">
    <property type="nucleotide sequence ID" value="NZ_JBCITK010000001.1"/>
</dbReference>
<gene>
    <name evidence="1" type="ORF">MKY91_04875</name>
</gene>
<accession>A0ABU9VH06</accession>
<protein>
    <submittedName>
        <fullName evidence="1">Uncharacterized protein</fullName>
    </submittedName>
</protein>
<name>A0ABU9VH06_9BACI</name>
<keyword evidence="2" id="KW-1185">Reference proteome</keyword>
<dbReference type="Proteomes" id="UP001418796">
    <property type="component" value="Unassembled WGS sequence"/>
</dbReference>
<evidence type="ECO:0000313" key="2">
    <source>
        <dbReference type="Proteomes" id="UP001418796"/>
    </source>
</evidence>
<organism evidence="1 2">
    <name type="scientific">Alkalicoccobacillus gibsonii</name>
    <dbReference type="NCBI Taxonomy" id="79881"/>
    <lineage>
        <taxon>Bacteria</taxon>
        <taxon>Bacillati</taxon>
        <taxon>Bacillota</taxon>
        <taxon>Bacilli</taxon>
        <taxon>Bacillales</taxon>
        <taxon>Bacillaceae</taxon>
        <taxon>Alkalicoccobacillus</taxon>
    </lineage>
</organism>
<dbReference type="EMBL" id="JBCITK010000001">
    <property type="protein sequence ID" value="MEN0642498.1"/>
    <property type="molecule type" value="Genomic_DNA"/>
</dbReference>
<reference evidence="1 2" key="1">
    <citation type="submission" date="2024-03" db="EMBL/GenBank/DDBJ databases">
        <title>Bacilli Hybrid Assemblies.</title>
        <authorList>
            <person name="Kovac J."/>
        </authorList>
    </citation>
    <scope>NUCLEOTIDE SEQUENCE [LARGE SCALE GENOMIC DNA]</scope>
    <source>
        <strain evidence="1 2">FSL R7-0666</strain>
    </source>
</reference>
<proteinExistence type="predicted"/>
<sequence>MESSSRNQTKVIILGVGHANQLVTEVCQPAAYRAFFDRVQPDVIGIEREPSAFLRADFYEFTHEQQHIILPYAKKNHISVQPFDWNASMEEQQLAWGVADSEQLPFSRTHSAFKPFLSFSEPFTYENDFFFSEKQEAVDLINGMLKSKVGEADFPRRFFLYRTYMQAMRIKHIAQSAQGKTVLIVVGHLHKPDIEQILKTNEMIELVPPSTYGYPSAAEIESHFELKDASFIMAFNLLGIQSQFIVERNWLKNVLEKLPSEHLFEKRLYQIRFQQLLEDNKQTNVIREYKELAEEIGWKERFLFQTFGRMNDRIDSYYDPFGNVSIKARIYIELAREFAKQDEHSKVEEMKAHILDCTGWSLEEKLRLEGYWEEYVLSMQ</sequence>
<comment type="caution">
    <text evidence="1">The sequence shown here is derived from an EMBL/GenBank/DDBJ whole genome shotgun (WGS) entry which is preliminary data.</text>
</comment>
<evidence type="ECO:0000313" key="1">
    <source>
        <dbReference type="EMBL" id="MEN0642498.1"/>
    </source>
</evidence>